<keyword evidence="2" id="KW-1185">Reference proteome</keyword>
<proteinExistence type="predicted"/>
<dbReference type="EMBL" id="CAJNJA010035142">
    <property type="protein sequence ID" value="CAE7703180.1"/>
    <property type="molecule type" value="Genomic_DNA"/>
</dbReference>
<dbReference type="OrthoDB" id="446637at2759"/>
<accession>A0A812X4A2</accession>
<dbReference type="SUPFAM" id="SSF82199">
    <property type="entry name" value="SET domain"/>
    <property type="match status" value="1"/>
</dbReference>
<gene>
    <name evidence="1" type="ORF">SNEC2469_LOCUS20258</name>
</gene>
<protein>
    <submittedName>
        <fullName evidence="1">Uncharacterized protein</fullName>
    </submittedName>
</protein>
<evidence type="ECO:0000313" key="2">
    <source>
        <dbReference type="Proteomes" id="UP000601435"/>
    </source>
</evidence>
<evidence type="ECO:0000313" key="1">
    <source>
        <dbReference type="EMBL" id="CAE7703180.1"/>
    </source>
</evidence>
<organism evidence="1 2">
    <name type="scientific">Symbiodinium necroappetens</name>
    <dbReference type="NCBI Taxonomy" id="1628268"/>
    <lineage>
        <taxon>Eukaryota</taxon>
        <taxon>Sar</taxon>
        <taxon>Alveolata</taxon>
        <taxon>Dinophyceae</taxon>
        <taxon>Suessiales</taxon>
        <taxon>Symbiodiniaceae</taxon>
        <taxon>Symbiodinium</taxon>
    </lineage>
</organism>
<dbReference type="Gene3D" id="3.90.1410.10">
    <property type="entry name" value="set domain protein methyltransferase, domain 1"/>
    <property type="match status" value="1"/>
</dbReference>
<reference evidence="1" key="1">
    <citation type="submission" date="2021-02" db="EMBL/GenBank/DDBJ databases">
        <authorList>
            <person name="Dougan E. K."/>
            <person name="Rhodes N."/>
            <person name="Thang M."/>
            <person name="Chan C."/>
        </authorList>
    </citation>
    <scope>NUCLEOTIDE SEQUENCE</scope>
</reference>
<dbReference type="InterPro" id="IPR046341">
    <property type="entry name" value="SET_dom_sf"/>
</dbReference>
<dbReference type="AlphaFoldDB" id="A0A812X4A2"/>
<name>A0A812X4A2_9DINO</name>
<sequence length="140" mass="16291">MPSWVAEDNYDIFTLLRGLFGARGFIDPRLRLITTARGRSVVTAGSLKRHEVLFQVPLKSMLRRKLPWREVPLFKASRKGLSEDDEIILFLAALRKFGVYSEWYRYLRTLPLEEASTPLTWKPNEAHALEERIEDSQVVM</sequence>
<dbReference type="Proteomes" id="UP000601435">
    <property type="component" value="Unassembled WGS sequence"/>
</dbReference>
<comment type="caution">
    <text evidence="1">The sequence shown here is derived from an EMBL/GenBank/DDBJ whole genome shotgun (WGS) entry which is preliminary data.</text>
</comment>